<sequence>MVDAIGYAAKHSFSRLKPLRFQRDEPKPHELQLEVLYCGVCHSDIHQVKNEWSNTVYPCMPGHEVVGRVTKAADGGKFKVGDLVGVGCMIDSCQSCAPCREGDENYCEGPNSWLATYNGPMIPAKKAPTGENIYGRDNTYGGYANLLNVREDFAIRIPDKLKPEEAAPILCAGVTTFSPMRHWGVKKGDKVGVVGLGGLGHMAVKLAKALGAEVTVFTTSPEKKADAEALGATHVTIEKEVTSKAEELATTPGTFDFILSTVPEKHDINAFVALLKRDKSLVIVGALEPMAPVDNQAVAFHRRSVSGSLIGSIRETQEVIDFCAEHGIAPEIEIIPIQQINQAMKKVEKGDVRFRYVIDMASLKDEDGGDEDE</sequence>
<evidence type="ECO:0000256" key="1">
    <source>
        <dbReference type="ARBA" id="ARBA00001947"/>
    </source>
</evidence>
<evidence type="ECO:0000256" key="3">
    <source>
        <dbReference type="ARBA" id="ARBA00022833"/>
    </source>
</evidence>
<comment type="caution">
    <text evidence="6">The sequence shown here is derived from an EMBL/GenBank/DDBJ whole genome shotgun (WGS) entry which is preliminary data.</text>
</comment>
<organism evidence="6 7">
    <name type="scientific">Sphingomonas arvum</name>
    <dbReference type="NCBI Taxonomy" id="2992113"/>
    <lineage>
        <taxon>Bacteria</taxon>
        <taxon>Pseudomonadati</taxon>
        <taxon>Pseudomonadota</taxon>
        <taxon>Alphaproteobacteria</taxon>
        <taxon>Sphingomonadales</taxon>
        <taxon>Sphingomonadaceae</taxon>
        <taxon>Sphingomonas</taxon>
    </lineage>
</organism>
<dbReference type="CDD" id="cd05283">
    <property type="entry name" value="CAD1"/>
    <property type="match status" value="1"/>
</dbReference>
<keyword evidence="4" id="KW-0560">Oxidoreductase</keyword>
<keyword evidence="7" id="KW-1185">Reference proteome</keyword>
<dbReference type="SMART" id="SM00829">
    <property type="entry name" value="PKS_ER"/>
    <property type="match status" value="1"/>
</dbReference>
<protein>
    <submittedName>
        <fullName evidence="6">NAD(P)-dependent alcohol dehydrogenase</fullName>
    </submittedName>
</protein>
<dbReference type="PANTHER" id="PTHR42683">
    <property type="entry name" value="ALDEHYDE REDUCTASE"/>
    <property type="match status" value="1"/>
</dbReference>
<dbReference type="Proteomes" id="UP001526246">
    <property type="component" value="Unassembled WGS sequence"/>
</dbReference>
<dbReference type="InterPro" id="IPR011032">
    <property type="entry name" value="GroES-like_sf"/>
</dbReference>
<dbReference type="SUPFAM" id="SSF50129">
    <property type="entry name" value="GroES-like"/>
    <property type="match status" value="1"/>
</dbReference>
<dbReference type="InterPro" id="IPR036291">
    <property type="entry name" value="NAD(P)-bd_dom_sf"/>
</dbReference>
<reference evidence="6 7" key="1">
    <citation type="submission" date="2022-10" db="EMBL/GenBank/DDBJ databases">
        <title>Sphingomonas sp.</title>
        <authorList>
            <person name="Jin C."/>
        </authorList>
    </citation>
    <scope>NUCLEOTIDE SEQUENCE [LARGE SCALE GENOMIC DNA]</scope>
    <source>
        <strain evidence="6 7">BN140010</strain>
    </source>
</reference>
<dbReference type="InterPro" id="IPR013149">
    <property type="entry name" value="ADH-like_C"/>
</dbReference>
<evidence type="ECO:0000313" key="6">
    <source>
        <dbReference type="EMBL" id="MCW3796704.1"/>
    </source>
</evidence>
<name>A0ABT3JCA9_9SPHN</name>
<comment type="cofactor">
    <cofactor evidence="1">
        <name>Zn(2+)</name>
        <dbReference type="ChEBI" id="CHEBI:29105"/>
    </cofactor>
</comment>
<feature type="domain" description="Enoyl reductase (ER)" evidence="5">
    <location>
        <begin position="11"/>
        <end position="358"/>
    </location>
</feature>
<dbReference type="Pfam" id="PF00107">
    <property type="entry name" value="ADH_zinc_N"/>
    <property type="match status" value="1"/>
</dbReference>
<evidence type="ECO:0000259" key="5">
    <source>
        <dbReference type="SMART" id="SM00829"/>
    </source>
</evidence>
<dbReference type="SUPFAM" id="SSF51735">
    <property type="entry name" value="NAD(P)-binding Rossmann-fold domains"/>
    <property type="match status" value="1"/>
</dbReference>
<dbReference type="InterPro" id="IPR029752">
    <property type="entry name" value="D-isomer_DH_CS1"/>
</dbReference>
<accession>A0ABT3JCA9</accession>
<dbReference type="PROSITE" id="PS00065">
    <property type="entry name" value="D_2_HYDROXYACID_DH_1"/>
    <property type="match status" value="1"/>
</dbReference>
<keyword evidence="3" id="KW-0862">Zinc</keyword>
<dbReference type="RefSeq" id="WP_264880604.1">
    <property type="nucleotide sequence ID" value="NZ_JAPDOB010000001.1"/>
</dbReference>
<dbReference type="InterPro" id="IPR047109">
    <property type="entry name" value="CAD-like"/>
</dbReference>
<dbReference type="InterPro" id="IPR013154">
    <property type="entry name" value="ADH-like_N"/>
</dbReference>
<proteinExistence type="predicted"/>
<gene>
    <name evidence="6" type="ORF">OMW55_02640</name>
</gene>
<dbReference type="Gene3D" id="3.40.50.720">
    <property type="entry name" value="NAD(P)-binding Rossmann-like Domain"/>
    <property type="match status" value="1"/>
</dbReference>
<dbReference type="Gene3D" id="3.90.180.10">
    <property type="entry name" value="Medium-chain alcohol dehydrogenases, catalytic domain"/>
    <property type="match status" value="1"/>
</dbReference>
<dbReference type="InterPro" id="IPR020843">
    <property type="entry name" value="ER"/>
</dbReference>
<keyword evidence="2" id="KW-0479">Metal-binding</keyword>
<dbReference type="EMBL" id="JAPDOB010000001">
    <property type="protein sequence ID" value="MCW3796704.1"/>
    <property type="molecule type" value="Genomic_DNA"/>
</dbReference>
<evidence type="ECO:0000256" key="4">
    <source>
        <dbReference type="ARBA" id="ARBA00023002"/>
    </source>
</evidence>
<evidence type="ECO:0000256" key="2">
    <source>
        <dbReference type="ARBA" id="ARBA00022723"/>
    </source>
</evidence>
<dbReference type="Pfam" id="PF08240">
    <property type="entry name" value="ADH_N"/>
    <property type="match status" value="1"/>
</dbReference>
<evidence type="ECO:0000313" key="7">
    <source>
        <dbReference type="Proteomes" id="UP001526246"/>
    </source>
</evidence>